<accession>A0A0E9WW55</accession>
<sequence length="57" mass="6382">MKTKLTKSKNSQQTICSMGLETYSHPLLMHCALTYSTLEEHHFLKSGLCVGRGVSVR</sequence>
<name>A0A0E9WW55_ANGAN</name>
<dbReference type="AlphaFoldDB" id="A0A0E9WW55"/>
<proteinExistence type="predicted"/>
<evidence type="ECO:0000313" key="1">
    <source>
        <dbReference type="EMBL" id="JAH94672.1"/>
    </source>
</evidence>
<protein>
    <submittedName>
        <fullName evidence="1">Uncharacterized protein</fullName>
    </submittedName>
</protein>
<reference evidence="1" key="2">
    <citation type="journal article" date="2015" name="Fish Shellfish Immunol.">
        <title>Early steps in the European eel (Anguilla anguilla)-Vibrio vulnificus interaction in the gills: Role of the RtxA13 toxin.</title>
        <authorList>
            <person name="Callol A."/>
            <person name="Pajuelo D."/>
            <person name="Ebbesson L."/>
            <person name="Teles M."/>
            <person name="MacKenzie S."/>
            <person name="Amaro C."/>
        </authorList>
    </citation>
    <scope>NUCLEOTIDE SEQUENCE</scope>
</reference>
<dbReference type="EMBL" id="GBXM01013905">
    <property type="protein sequence ID" value="JAH94672.1"/>
    <property type="molecule type" value="Transcribed_RNA"/>
</dbReference>
<organism evidence="1">
    <name type="scientific">Anguilla anguilla</name>
    <name type="common">European freshwater eel</name>
    <name type="synonym">Muraena anguilla</name>
    <dbReference type="NCBI Taxonomy" id="7936"/>
    <lineage>
        <taxon>Eukaryota</taxon>
        <taxon>Metazoa</taxon>
        <taxon>Chordata</taxon>
        <taxon>Craniata</taxon>
        <taxon>Vertebrata</taxon>
        <taxon>Euteleostomi</taxon>
        <taxon>Actinopterygii</taxon>
        <taxon>Neopterygii</taxon>
        <taxon>Teleostei</taxon>
        <taxon>Anguilliformes</taxon>
        <taxon>Anguillidae</taxon>
        <taxon>Anguilla</taxon>
    </lineage>
</organism>
<reference evidence="1" key="1">
    <citation type="submission" date="2014-11" db="EMBL/GenBank/DDBJ databases">
        <authorList>
            <person name="Amaro Gonzalez C."/>
        </authorList>
    </citation>
    <scope>NUCLEOTIDE SEQUENCE</scope>
</reference>